<accession>A0A0N0BIH1</accession>
<proteinExistence type="predicted"/>
<reference evidence="1 2" key="1">
    <citation type="submission" date="2015-07" db="EMBL/GenBank/DDBJ databases">
        <title>The genome of Melipona quadrifasciata.</title>
        <authorList>
            <person name="Pan H."/>
            <person name="Kapheim K."/>
        </authorList>
    </citation>
    <scope>NUCLEOTIDE SEQUENCE [LARGE SCALE GENOMIC DNA]</scope>
    <source>
        <strain evidence="1">0111107301</strain>
        <tissue evidence="1">Whole body</tissue>
    </source>
</reference>
<keyword evidence="2" id="KW-1185">Reference proteome</keyword>
<evidence type="ECO:0000313" key="1">
    <source>
        <dbReference type="EMBL" id="KOX77441.1"/>
    </source>
</evidence>
<evidence type="ECO:0000313" key="2">
    <source>
        <dbReference type="Proteomes" id="UP000053105"/>
    </source>
</evidence>
<dbReference type="EMBL" id="KQ435732">
    <property type="protein sequence ID" value="KOX77441.1"/>
    <property type="molecule type" value="Genomic_DNA"/>
</dbReference>
<gene>
    <name evidence="1" type="ORF">WN51_09765</name>
</gene>
<protein>
    <submittedName>
        <fullName evidence="1">Uncharacterized protein</fullName>
    </submittedName>
</protein>
<organism evidence="1 2">
    <name type="scientific">Melipona quadrifasciata</name>
    <dbReference type="NCBI Taxonomy" id="166423"/>
    <lineage>
        <taxon>Eukaryota</taxon>
        <taxon>Metazoa</taxon>
        <taxon>Ecdysozoa</taxon>
        <taxon>Arthropoda</taxon>
        <taxon>Hexapoda</taxon>
        <taxon>Insecta</taxon>
        <taxon>Pterygota</taxon>
        <taxon>Neoptera</taxon>
        <taxon>Endopterygota</taxon>
        <taxon>Hymenoptera</taxon>
        <taxon>Apocrita</taxon>
        <taxon>Aculeata</taxon>
        <taxon>Apoidea</taxon>
        <taxon>Anthophila</taxon>
        <taxon>Apidae</taxon>
        <taxon>Melipona</taxon>
    </lineage>
</organism>
<dbReference type="AlphaFoldDB" id="A0A0N0BIH1"/>
<sequence length="395" mass="45285">MFPRFGGQTFGVRPYACESPSDIVTLYDFMQQKLEFAINPHSRGKELSRAVNTESACRSSGESAVGQQRLLGTREEVRGHGNTPVLVNLVMVFEMVVKLSAGGGAAVHGQRSEDYRYLLSETTLTKINNAVMCEHTCIINRLKCLSEDMMNCTISACAVIPPQTMERAAQFLFTWQKVHCGYQCHVKEIWPPSTETPYIHRYSYALLQLQYTSRSTTKALFHDIESLTRDPHWITRKSNDGFEIRERNTDVNDKGSPFRRTWDDIIQRRLETQEGTISSNTNKKVNKKIPNCSQLTKFHLSVPGTDSEKCSDCWKSGTRVSDKKSGRKDTGDELDAYLRSCQEVGKYTNEFQEPHSQRLVWRITYEPDAKSDTTSEAKFHRMGMFKYHYKNCWFT</sequence>
<dbReference type="Proteomes" id="UP000053105">
    <property type="component" value="Unassembled WGS sequence"/>
</dbReference>
<name>A0A0N0BIH1_9HYME</name>